<dbReference type="InterPro" id="IPR000608">
    <property type="entry name" value="UBC"/>
</dbReference>
<evidence type="ECO:0000313" key="3">
    <source>
        <dbReference type="EMBL" id="KAK2152598.1"/>
    </source>
</evidence>
<dbReference type="AlphaFoldDB" id="A0AAD9JG81"/>
<organism evidence="3 4">
    <name type="scientific">Paralvinella palmiformis</name>
    <dbReference type="NCBI Taxonomy" id="53620"/>
    <lineage>
        <taxon>Eukaryota</taxon>
        <taxon>Metazoa</taxon>
        <taxon>Spiralia</taxon>
        <taxon>Lophotrochozoa</taxon>
        <taxon>Annelida</taxon>
        <taxon>Polychaeta</taxon>
        <taxon>Sedentaria</taxon>
        <taxon>Canalipalpata</taxon>
        <taxon>Terebellida</taxon>
        <taxon>Terebelliformia</taxon>
        <taxon>Alvinellidae</taxon>
        <taxon>Paralvinella</taxon>
    </lineage>
</organism>
<feature type="domain" description="UBC core" evidence="2">
    <location>
        <begin position="29"/>
        <end position="166"/>
    </location>
</feature>
<sequence length="166" mass="18885">MAVCLLDEKSNVGEDLLNQQDCDNGLKIPRSFRLLEELERGEKSTTEGFVTWGMDKDTSWFDFDGPVQWSCTIIGPPKTTCESRIYDLSIECGPDYPEFPPVVRFKTKINMKGVDSNGRLNPKEIPLLSDWKSQTTICAILQDIRKRMAHKDNNKLPQPPENATYS</sequence>
<keyword evidence="1" id="KW-0833">Ubl conjugation pathway</keyword>
<dbReference type="InterPro" id="IPR016135">
    <property type="entry name" value="UBQ-conjugating_enzyme/RWD"/>
</dbReference>
<dbReference type="FunFam" id="3.10.110.10:FF:000026">
    <property type="entry name" value="Ubiquitin-conjugating enzyme E2 variant"/>
    <property type="match status" value="1"/>
</dbReference>
<protein>
    <recommendedName>
        <fullName evidence="2">UBC core domain-containing protein</fullName>
    </recommendedName>
</protein>
<dbReference type="Proteomes" id="UP001208570">
    <property type="component" value="Unassembled WGS sequence"/>
</dbReference>
<keyword evidence="4" id="KW-1185">Reference proteome</keyword>
<dbReference type="PANTHER" id="PTHR24068">
    <property type="entry name" value="UBIQUITIN-CONJUGATING ENZYME E2"/>
    <property type="match status" value="1"/>
</dbReference>
<dbReference type="Gene3D" id="3.10.110.10">
    <property type="entry name" value="Ubiquitin Conjugating Enzyme"/>
    <property type="match status" value="1"/>
</dbReference>
<proteinExistence type="predicted"/>
<dbReference type="SMART" id="SM00212">
    <property type="entry name" value="UBCc"/>
    <property type="match status" value="1"/>
</dbReference>
<evidence type="ECO:0000256" key="1">
    <source>
        <dbReference type="ARBA" id="ARBA00022786"/>
    </source>
</evidence>
<evidence type="ECO:0000313" key="4">
    <source>
        <dbReference type="Proteomes" id="UP001208570"/>
    </source>
</evidence>
<dbReference type="SUPFAM" id="SSF54495">
    <property type="entry name" value="UBC-like"/>
    <property type="match status" value="1"/>
</dbReference>
<reference evidence="3" key="1">
    <citation type="journal article" date="2023" name="Mol. Biol. Evol.">
        <title>Third-Generation Sequencing Reveals the Adaptive Role of the Epigenome in Three Deep-Sea Polychaetes.</title>
        <authorList>
            <person name="Perez M."/>
            <person name="Aroh O."/>
            <person name="Sun Y."/>
            <person name="Lan Y."/>
            <person name="Juniper S.K."/>
            <person name="Young C.R."/>
            <person name="Angers B."/>
            <person name="Qian P.Y."/>
        </authorList>
    </citation>
    <scope>NUCLEOTIDE SEQUENCE</scope>
    <source>
        <strain evidence="3">P08H-3</strain>
    </source>
</reference>
<comment type="caution">
    <text evidence="3">The sequence shown here is derived from an EMBL/GenBank/DDBJ whole genome shotgun (WGS) entry which is preliminary data.</text>
</comment>
<dbReference type="Pfam" id="PF00179">
    <property type="entry name" value="UQ_con"/>
    <property type="match status" value="1"/>
</dbReference>
<dbReference type="CDD" id="cd23807">
    <property type="entry name" value="UEV_UBE2V"/>
    <property type="match status" value="1"/>
</dbReference>
<evidence type="ECO:0000259" key="2">
    <source>
        <dbReference type="PROSITE" id="PS50127"/>
    </source>
</evidence>
<dbReference type="PROSITE" id="PS50127">
    <property type="entry name" value="UBC_2"/>
    <property type="match status" value="1"/>
</dbReference>
<dbReference type="EMBL" id="JAODUP010000324">
    <property type="protein sequence ID" value="KAK2152598.1"/>
    <property type="molecule type" value="Genomic_DNA"/>
</dbReference>
<gene>
    <name evidence="3" type="ORF">LSH36_323g02022</name>
</gene>
<accession>A0AAD9JG81</accession>
<name>A0AAD9JG81_9ANNE</name>